<reference evidence="2 3" key="1">
    <citation type="submission" date="2017-09" db="EMBL/GenBank/DDBJ databases">
        <title>Depth-based differentiation of microbial function through sediment-hosted aquifers and enrichment of novel symbionts in the deep terrestrial subsurface.</title>
        <authorList>
            <person name="Probst A.J."/>
            <person name="Ladd B."/>
            <person name="Jarett J.K."/>
            <person name="Geller-Mcgrath D.E."/>
            <person name="Sieber C.M."/>
            <person name="Emerson J.B."/>
            <person name="Anantharaman K."/>
            <person name="Thomas B.C."/>
            <person name="Malmstrom R."/>
            <person name="Stieglmeier M."/>
            <person name="Klingl A."/>
            <person name="Woyke T."/>
            <person name="Ryan C.M."/>
            <person name="Banfield J.F."/>
        </authorList>
    </citation>
    <scope>NUCLEOTIDE SEQUENCE [LARGE SCALE GENOMIC DNA]</scope>
    <source>
        <strain evidence="2">CG17_big_fil_post_rev_8_21_14_2_50_48_46</strain>
    </source>
</reference>
<evidence type="ECO:0000259" key="1">
    <source>
        <dbReference type="Pfam" id="PF00535"/>
    </source>
</evidence>
<dbReference type="PANTHER" id="PTHR43630">
    <property type="entry name" value="POLY-BETA-1,6-N-ACETYL-D-GLUCOSAMINE SYNTHASE"/>
    <property type="match status" value="1"/>
</dbReference>
<organism evidence="2 3">
    <name type="scientific">bacterium (Candidatus Blackallbacteria) CG17_big_fil_post_rev_8_21_14_2_50_48_46</name>
    <dbReference type="NCBI Taxonomy" id="2014261"/>
    <lineage>
        <taxon>Bacteria</taxon>
        <taxon>Candidatus Blackallbacteria</taxon>
    </lineage>
</organism>
<sequence>MSLSACLMIKNEAESLPRCLESLQTLASEIIVLDTGSSDQSLQIASAFNAQILQRPWSGHFAQTRNQVLQAAQGDWILNIDADEWLEPESSQALQAFLKQAPPAIYALRWQQAPDQPPSRKAVLFPNHRGVVYLGRVHEIPWDPSGQLPYQTLNHIELAHAPRISPLSAQKVKAYRHLLAQDLEHPNPIERFHALRHWGQSELILQNDRAARAAFLAAWELFRHLPAPCYAWGSTVLEALLFLACETEQAEEYSFWRKVYAQAYPENPRLSSLPLEL</sequence>
<dbReference type="PANTHER" id="PTHR43630:SF2">
    <property type="entry name" value="GLYCOSYLTRANSFERASE"/>
    <property type="match status" value="1"/>
</dbReference>
<evidence type="ECO:0000313" key="2">
    <source>
        <dbReference type="EMBL" id="PIW15348.1"/>
    </source>
</evidence>
<dbReference type="Proteomes" id="UP000231019">
    <property type="component" value="Unassembled WGS sequence"/>
</dbReference>
<dbReference type="InterPro" id="IPR029044">
    <property type="entry name" value="Nucleotide-diphossugar_trans"/>
</dbReference>
<accession>A0A2M7G0V6</accession>
<name>A0A2M7G0V6_9BACT</name>
<dbReference type="EMBL" id="PFFQ01000053">
    <property type="protein sequence ID" value="PIW15348.1"/>
    <property type="molecule type" value="Genomic_DNA"/>
</dbReference>
<dbReference type="SUPFAM" id="SSF53448">
    <property type="entry name" value="Nucleotide-diphospho-sugar transferases"/>
    <property type="match status" value="1"/>
</dbReference>
<comment type="caution">
    <text evidence="2">The sequence shown here is derived from an EMBL/GenBank/DDBJ whole genome shotgun (WGS) entry which is preliminary data.</text>
</comment>
<dbReference type="AlphaFoldDB" id="A0A2M7G0V6"/>
<dbReference type="Pfam" id="PF00535">
    <property type="entry name" value="Glycos_transf_2"/>
    <property type="match status" value="1"/>
</dbReference>
<protein>
    <recommendedName>
        <fullName evidence="1">Glycosyltransferase 2-like domain-containing protein</fullName>
    </recommendedName>
</protein>
<gene>
    <name evidence="2" type="ORF">COW36_18200</name>
</gene>
<proteinExistence type="predicted"/>
<dbReference type="InterPro" id="IPR001173">
    <property type="entry name" value="Glyco_trans_2-like"/>
</dbReference>
<feature type="domain" description="Glycosyltransferase 2-like" evidence="1">
    <location>
        <begin position="4"/>
        <end position="119"/>
    </location>
</feature>
<dbReference type="CDD" id="cd02511">
    <property type="entry name" value="Beta4Glucosyltransferase"/>
    <property type="match status" value="1"/>
</dbReference>
<dbReference type="Gene3D" id="3.90.550.10">
    <property type="entry name" value="Spore Coat Polysaccharide Biosynthesis Protein SpsA, Chain A"/>
    <property type="match status" value="1"/>
</dbReference>
<evidence type="ECO:0000313" key="3">
    <source>
        <dbReference type="Proteomes" id="UP000231019"/>
    </source>
</evidence>